<organism evidence="1">
    <name type="scientific">Oryza barthii</name>
    <dbReference type="NCBI Taxonomy" id="65489"/>
    <lineage>
        <taxon>Eukaryota</taxon>
        <taxon>Viridiplantae</taxon>
        <taxon>Streptophyta</taxon>
        <taxon>Embryophyta</taxon>
        <taxon>Tracheophyta</taxon>
        <taxon>Spermatophyta</taxon>
        <taxon>Magnoliopsida</taxon>
        <taxon>Liliopsida</taxon>
        <taxon>Poales</taxon>
        <taxon>Poaceae</taxon>
        <taxon>BOP clade</taxon>
        <taxon>Oryzoideae</taxon>
        <taxon>Oryzeae</taxon>
        <taxon>Oryzinae</taxon>
        <taxon>Oryza</taxon>
    </lineage>
</organism>
<reference evidence="1" key="1">
    <citation type="journal article" date="2009" name="Rice">
        <title>De Novo Next Generation Sequencing of Plant Genomes.</title>
        <authorList>
            <person name="Rounsley S."/>
            <person name="Marri P.R."/>
            <person name="Yu Y."/>
            <person name="He R."/>
            <person name="Sisneros N."/>
            <person name="Goicoechea J.L."/>
            <person name="Lee S.J."/>
            <person name="Angelova A."/>
            <person name="Kudrna D."/>
            <person name="Luo M."/>
            <person name="Affourtit J."/>
            <person name="Desany B."/>
            <person name="Knight J."/>
            <person name="Niazi F."/>
            <person name="Egholm M."/>
            <person name="Wing R.A."/>
        </authorList>
    </citation>
    <scope>NUCLEOTIDE SEQUENCE [LARGE SCALE GENOMIC DNA]</scope>
    <source>
        <strain evidence="1">cv. IRGC 105608</strain>
    </source>
</reference>
<proteinExistence type="predicted"/>
<dbReference type="PaxDb" id="65489-OBART12G12060.1"/>
<sequence length="76" mass="8460">MADIKNRSDFMAVELLTTKRLSSSPEIFNLPFTLNTPNLPKIAYYRCSSSYVLPLRLVPMTFPSKATAGAIYICIG</sequence>
<name>A0A0D3HUG8_9ORYZ</name>
<dbReference type="AlphaFoldDB" id="A0A0D3HUG8"/>
<evidence type="ECO:0000313" key="2">
    <source>
        <dbReference type="Proteomes" id="UP000026960"/>
    </source>
</evidence>
<dbReference type="Proteomes" id="UP000026960">
    <property type="component" value="Chromosome 12"/>
</dbReference>
<dbReference type="HOGENOM" id="CLU_2658385_0_0_1"/>
<evidence type="ECO:0000313" key="1">
    <source>
        <dbReference type="EnsemblPlants" id="OBART12G12060.1"/>
    </source>
</evidence>
<dbReference type="EnsemblPlants" id="OBART12G12060.1">
    <property type="protein sequence ID" value="OBART12G12060.1"/>
    <property type="gene ID" value="OBART12G12060"/>
</dbReference>
<dbReference type="Gramene" id="OBART12G12060.1">
    <property type="protein sequence ID" value="OBART12G12060.1"/>
    <property type="gene ID" value="OBART12G12060"/>
</dbReference>
<protein>
    <submittedName>
        <fullName evidence="1">Uncharacterized protein</fullName>
    </submittedName>
</protein>
<keyword evidence="2" id="KW-1185">Reference proteome</keyword>
<accession>A0A0D3HUG8</accession>
<reference evidence="1" key="2">
    <citation type="submission" date="2015-03" db="UniProtKB">
        <authorList>
            <consortium name="EnsemblPlants"/>
        </authorList>
    </citation>
    <scope>IDENTIFICATION</scope>
</reference>